<evidence type="ECO:0000259" key="2">
    <source>
        <dbReference type="Pfam" id="PF00535"/>
    </source>
</evidence>
<proteinExistence type="predicted"/>
<dbReference type="Proteomes" id="UP000295711">
    <property type="component" value="Unassembled WGS sequence"/>
</dbReference>
<dbReference type="PANTHER" id="PTHR22916">
    <property type="entry name" value="GLYCOSYLTRANSFERASE"/>
    <property type="match status" value="1"/>
</dbReference>
<reference evidence="3 4" key="1">
    <citation type="submission" date="2019-03" db="EMBL/GenBank/DDBJ databases">
        <title>Genomic Encyclopedia of Type Strains, Phase IV (KMG-IV): sequencing the most valuable type-strain genomes for metagenomic binning, comparative biology and taxonomic classification.</title>
        <authorList>
            <person name="Goeker M."/>
        </authorList>
    </citation>
    <scope>NUCLEOTIDE SEQUENCE [LARGE SCALE GENOMIC DNA]</scope>
    <source>
        <strain evidence="3 4">DSM 28559</strain>
    </source>
</reference>
<dbReference type="Pfam" id="PF00535">
    <property type="entry name" value="Glycos_transf_2"/>
    <property type="match status" value="1"/>
</dbReference>
<name>A0A4R2LLJ3_9FIRM</name>
<keyword evidence="1" id="KW-0812">Transmembrane</keyword>
<dbReference type="AlphaFoldDB" id="A0A4R2LLJ3"/>
<dbReference type="InterPro" id="IPR001173">
    <property type="entry name" value="Glyco_trans_2-like"/>
</dbReference>
<dbReference type="Gene3D" id="3.90.550.10">
    <property type="entry name" value="Spore Coat Polysaccharide Biosynthesis Protein SpsA, Chain A"/>
    <property type="match status" value="1"/>
</dbReference>
<keyword evidence="1" id="KW-0472">Membrane</keyword>
<dbReference type="SUPFAM" id="SSF53448">
    <property type="entry name" value="Nucleotide-diphospho-sugar transferases"/>
    <property type="match status" value="1"/>
</dbReference>
<dbReference type="InterPro" id="IPR029044">
    <property type="entry name" value="Nucleotide-diphossugar_trans"/>
</dbReference>
<feature type="transmembrane region" description="Helical" evidence="1">
    <location>
        <begin position="308"/>
        <end position="327"/>
    </location>
</feature>
<protein>
    <submittedName>
        <fullName evidence="3">Glycosyl transferase family 2</fullName>
    </submittedName>
</protein>
<organism evidence="3 4">
    <name type="scientific">Frisingicoccus caecimuris</name>
    <dbReference type="NCBI Taxonomy" id="1796636"/>
    <lineage>
        <taxon>Bacteria</taxon>
        <taxon>Bacillati</taxon>
        <taxon>Bacillota</taxon>
        <taxon>Clostridia</taxon>
        <taxon>Lachnospirales</taxon>
        <taxon>Lachnospiraceae</taxon>
        <taxon>Frisingicoccus</taxon>
    </lineage>
</organism>
<dbReference type="PANTHER" id="PTHR22916:SF3">
    <property type="entry name" value="UDP-GLCNAC:BETAGAL BETA-1,3-N-ACETYLGLUCOSAMINYLTRANSFERASE-LIKE PROTEIN 1"/>
    <property type="match status" value="1"/>
</dbReference>
<comment type="caution">
    <text evidence="3">The sequence shown here is derived from an EMBL/GenBank/DDBJ whole genome shotgun (WGS) entry which is preliminary data.</text>
</comment>
<keyword evidence="4" id="KW-1185">Reference proteome</keyword>
<keyword evidence="3" id="KW-0808">Transferase</keyword>
<sequence>MSEKILTVVVPSYNVEAYLEETLTSFIHPDIIEDLEVLIVNDGSVDRTEEIGKRYESEYPETFRVITKVNGGHGSTINRGIEEAAGRYFKVVDGDDWVDTENFRRLIKMLKRLDVDVVGSNYTMVDHVTRKPTKLQEYPFEKVEYGRIYHLEDIVGKTTVSMHAMTIKTEILRKMRVKIDEHMFYVDMEYITFPIPYVDTLIFLEPSVYRYRLGVPNQSMSIKKMQANLKNHLHVLLRLERYMEHMDGKLSDAQRQYMNEIIGWMIGSQMKIYISFPLGSGKQKEAMAFDAFMKKRNPGAYRSVKNKAVWFMRYTGFLTFPVAVLAFKHRRNSY</sequence>
<feature type="domain" description="Glycosyltransferase 2-like" evidence="2">
    <location>
        <begin position="7"/>
        <end position="155"/>
    </location>
</feature>
<dbReference type="GO" id="GO:0016758">
    <property type="term" value="F:hexosyltransferase activity"/>
    <property type="evidence" value="ECO:0007669"/>
    <property type="project" value="UniProtKB-ARBA"/>
</dbReference>
<evidence type="ECO:0000313" key="4">
    <source>
        <dbReference type="Proteomes" id="UP000295711"/>
    </source>
</evidence>
<gene>
    <name evidence="3" type="ORF">EV212_10869</name>
</gene>
<dbReference type="OrthoDB" id="199095at2"/>
<dbReference type="CDD" id="cd00761">
    <property type="entry name" value="Glyco_tranf_GTA_type"/>
    <property type="match status" value="1"/>
</dbReference>
<dbReference type="RefSeq" id="WP_132092058.1">
    <property type="nucleotide sequence ID" value="NZ_JANKAQ010000009.1"/>
</dbReference>
<accession>A0A4R2LLJ3</accession>
<dbReference type="EMBL" id="SLXA01000008">
    <property type="protein sequence ID" value="TCO84310.1"/>
    <property type="molecule type" value="Genomic_DNA"/>
</dbReference>
<evidence type="ECO:0000313" key="3">
    <source>
        <dbReference type="EMBL" id="TCO84310.1"/>
    </source>
</evidence>
<keyword evidence="1" id="KW-1133">Transmembrane helix</keyword>
<evidence type="ECO:0000256" key="1">
    <source>
        <dbReference type="SAM" id="Phobius"/>
    </source>
</evidence>